<protein>
    <submittedName>
        <fullName evidence="1">Phage associated protein</fullName>
    </submittedName>
</protein>
<evidence type="ECO:0000313" key="1">
    <source>
        <dbReference type="EMBL" id="KRL91706.1"/>
    </source>
</evidence>
<sequence>MSATEKQKQIIDAITVIAQEEAKKARGPKVEVGVVVQDPTGYQCIVRIQNTEKTCILPEHLHAWISKDDIVLVTDTNGTGANLVVTGSTGSTRDQTLVVNNENTQRLEGGVTKFAKTDGTLSDESIVLE</sequence>
<accession>A0A0R1UJT3</accession>
<dbReference type="EMBL" id="AZFK01000018">
    <property type="protein sequence ID" value="KRL91706.1"/>
    <property type="molecule type" value="Genomic_DNA"/>
</dbReference>
<name>A0A0R1UJT3_9LACO</name>
<proteinExistence type="predicted"/>
<dbReference type="Proteomes" id="UP000050816">
    <property type="component" value="Unassembled WGS sequence"/>
</dbReference>
<reference evidence="1 2" key="1">
    <citation type="journal article" date="2015" name="Genome Announc.">
        <title>Expanding the biotechnology potential of lactobacilli through comparative genomics of 213 strains and associated genera.</title>
        <authorList>
            <person name="Sun Z."/>
            <person name="Harris H.M."/>
            <person name="McCann A."/>
            <person name="Guo C."/>
            <person name="Argimon S."/>
            <person name="Zhang W."/>
            <person name="Yang X."/>
            <person name="Jeffery I.B."/>
            <person name="Cooney J.C."/>
            <person name="Kagawa T.F."/>
            <person name="Liu W."/>
            <person name="Song Y."/>
            <person name="Salvetti E."/>
            <person name="Wrobel A."/>
            <person name="Rasinkangas P."/>
            <person name="Parkhill J."/>
            <person name="Rea M.C."/>
            <person name="O'Sullivan O."/>
            <person name="Ritari J."/>
            <person name="Douillard F.P."/>
            <person name="Paul Ross R."/>
            <person name="Yang R."/>
            <person name="Briner A.E."/>
            <person name="Felis G.E."/>
            <person name="de Vos W.M."/>
            <person name="Barrangou R."/>
            <person name="Klaenhammer T.R."/>
            <person name="Caufield P.W."/>
            <person name="Cui Y."/>
            <person name="Zhang H."/>
            <person name="O'Toole P.W."/>
        </authorList>
    </citation>
    <scope>NUCLEOTIDE SEQUENCE [LARGE SCALE GENOMIC DNA]</scope>
    <source>
        <strain evidence="1 2">DSM 15946</strain>
    </source>
</reference>
<dbReference type="AlphaFoldDB" id="A0A0R1UJT3"/>
<dbReference type="RefSeq" id="WP_056954153.1">
    <property type="nucleotide sequence ID" value="NZ_AZFK01000018.1"/>
</dbReference>
<gene>
    <name evidence="1" type="ORF">FC43_GL001129</name>
</gene>
<dbReference type="PATRIC" id="fig|1423760.3.peg.1194"/>
<organism evidence="1 2">
    <name type="scientific">Limosilactobacillus ingluviei DSM 15946</name>
    <dbReference type="NCBI Taxonomy" id="1423760"/>
    <lineage>
        <taxon>Bacteria</taxon>
        <taxon>Bacillati</taxon>
        <taxon>Bacillota</taxon>
        <taxon>Bacilli</taxon>
        <taxon>Lactobacillales</taxon>
        <taxon>Lactobacillaceae</taxon>
        <taxon>Limosilactobacillus</taxon>
    </lineage>
</organism>
<comment type="caution">
    <text evidence="1">The sequence shown here is derived from an EMBL/GenBank/DDBJ whole genome shotgun (WGS) entry which is preliminary data.</text>
</comment>
<evidence type="ECO:0000313" key="2">
    <source>
        <dbReference type="Proteomes" id="UP000050816"/>
    </source>
</evidence>